<keyword evidence="3" id="KW-1185">Reference proteome</keyword>
<keyword evidence="1" id="KW-0812">Transmembrane</keyword>
<keyword evidence="1" id="KW-0472">Membrane</keyword>
<proteinExistence type="predicted"/>
<keyword evidence="1" id="KW-1133">Transmembrane helix</keyword>
<protein>
    <recommendedName>
        <fullName evidence="4">Transmembrane protein</fullName>
    </recommendedName>
</protein>
<evidence type="ECO:0000256" key="1">
    <source>
        <dbReference type="SAM" id="Phobius"/>
    </source>
</evidence>
<feature type="transmembrane region" description="Helical" evidence="1">
    <location>
        <begin position="77"/>
        <end position="99"/>
    </location>
</feature>
<dbReference type="Proteomes" id="UP000295757">
    <property type="component" value="Unassembled WGS sequence"/>
</dbReference>
<comment type="caution">
    <text evidence="2">The sequence shown here is derived from an EMBL/GenBank/DDBJ whole genome shotgun (WGS) entry which is preliminary data.</text>
</comment>
<feature type="transmembrane region" description="Helical" evidence="1">
    <location>
        <begin position="111"/>
        <end position="133"/>
    </location>
</feature>
<reference evidence="2 3" key="1">
    <citation type="submission" date="2019-03" db="EMBL/GenBank/DDBJ databases">
        <title>Genomic Encyclopedia of Archaeal and Bacterial Type Strains, Phase II (KMG-II): from individual species to whole genera.</title>
        <authorList>
            <person name="Goeker M."/>
        </authorList>
    </citation>
    <scope>NUCLEOTIDE SEQUENCE [LARGE SCALE GENOMIC DNA]</scope>
    <source>
        <strain evidence="2 3">ATCC 35214</strain>
    </source>
</reference>
<evidence type="ECO:0000313" key="3">
    <source>
        <dbReference type="Proteomes" id="UP000295757"/>
    </source>
</evidence>
<dbReference type="RefSeq" id="WP_134110831.1">
    <property type="nucleotide sequence ID" value="NZ_SOCN01000001.1"/>
</dbReference>
<name>A0A4R7UEJ0_9BACT</name>
<sequence length="240" mass="29719">MDAIGLYTSIGLLLFTCLFIYPIYSSFYIYKFQYFYFIISDVYKREKDINPNEYHHEFVDFWKVVLKYSNSFYKRMLIWLLIGIFWSIIILGLELWSIIYQEKLEYNASYILAWLPMFFFSIITLIASYFMYIKCLVYCNRIKFHFREKFKFSKIIYNKPLLNSEIYFNNSLKPNNYIPFHTFIFDNFSRFLRIHTFKKLFKDDAYSVFGFFIYNMHKSRKEMHKNYFKGLYNDYVNFYN</sequence>
<accession>A0A4R7UEJ0</accession>
<evidence type="ECO:0000313" key="2">
    <source>
        <dbReference type="EMBL" id="TDV24496.1"/>
    </source>
</evidence>
<feature type="transmembrane region" description="Helical" evidence="1">
    <location>
        <begin position="6"/>
        <end position="30"/>
    </location>
</feature>
<evidence type="ECO:0008006" key="4">
    <source>
        <dbReference type="Google" id="ProtNLM"/>
    </source>
</evidence>
<dbReference type="AlphaFoldDB" id="A0A4R7UEJ0"/>
<gene>
    <name evidence="2" type="ORF">BCF59_0469</name>
</gene>
<dbReference type="EMBL" id="SOCN01000001">
    <property type="protein sequence ID" value="TDV24496.1"/>
    <property type="molecule type" value="Genomic_DNA"/>
</dbReference>
<organism evidence="2 3">
    <name type="scientific">Mycoplasmopsis mustelae</name>
    <dbReference type="NCBI Taxonomy" id="171289"/>
    <lineage>
        <taxon>Bacteria</taxon>
        <taxon>Bacillati</taxon>
        <taxon>Mycoplasmatota</taxon>
        <taxon>Mycoplasmoidales</taxon>
        <taxon>Metamycoplasmataceae</taxon>
        <taxon>Mycoplasmopsis</taxon>
    </lineage>
</organism>